<dbReference type="InterPro" id="IPR014284">
    <property type="entry name" value="RNA_pol_sigma-70_dom"/>
</dbReference>
<dbReference type="Gene3D" id="1.10.1740.10">
    <property type="match status" value="1"/>
</dbReference>
<evidence type="ECO:0000256" key="3">
    <source>
        <dbReference type="ARBA" id="ARBA00023082"/>
    </source>
</evidence>
<accession>A0AAE3HCK7</accession>
<evidence type="ECO:0000256" key="4">
    <source>
        <dbReference type="ARBA" id="ARBA00023163"/>
    </source>
</evidence>
<dbReference type="AlphaFoldDB" id="A0AAE3HCK7"/>
<dbReference type="NCBIfam" id="TIGR02937">
    <property type="entry name" value="sigma70-ECF"/>
    <property type="match status" value="1"/>
</dbReference>
<organism evidence="7 8">
    <name type="scientific">Irregularibacter muris</name>
    <dbReference type="NCBI Taxonomy" id="1796619"/>
    <lineage>
        <taxon>Bacteria</taxon>
        <taxon>Bacillati</taxon>
        <taxon>Bacillota</taxon>
        <taxon>Clostridia</taxon>
        <taxon>Eubacteriales</taxon>
        <taxon>Eubacteriaceae</taxon>
        <taxon>Irregularibacter</taxon>
    </lineage>
</organism>
<dbReference type="InterPro" id="IPR007627">
    <property type="entry name" value="RNA_pol_sigma70_r2"/>
</dbReference>
<evidence type="ECO:0000256" key="2">
    <source>
        <dbReference type="ARBA" id="ARBA00023015"/>
    </source>
</evidence>
<dbReference type="GO" id="GO:0003677">
    <property type="term" value="F:DNA binding"/>
    <property type="evidence" value="ECO:0007669"/>
    <property type="project" value="InterPro"/>
</dbReference>
<dbReference type="Proteomes" id="UP001205748">
    <property type="component" value="Unassembled WGS sequence"/>
</dbReference>
<dbReference type="PANTHER" id="PTHR43133">
    <property type="entry name" value="RNA POLYMERASE ECF-TYPE SIGMA FACTO"/>
    <property type="match status" value="1"/>
</dbReference>
<dbReference type="GO" id="GO:0016987">
    <property type="term" value="F:sigma factor activity"/>
    <property type="evidence" value="ECO:0007669"/>
    <property type="project" value="UniProtKB-KW"/>
</dbReference>
<dbReference type="CDD" id="cd06171">
    <property type="entry name" value="Sigma70_r4"/>
    <property type="match status" value="1"/>
</dbReference>
<keyword evidence="2" id="KW-0805">Transcription regulation</keyword>
<evidence type="ECO:0000256" key="1">
    <source>
        <dbReference type="ARBA" id="ARBA00010641"/>
    </source>
</evidence>
<dbReference type="InterPro" id="IPR013325">
    <property type="entry name" value="RNA_pol_sigma_r2"/>
</dbReference>
<dbReference type="SUPFAM" id="SSF88946">
    <property type="entry name" value="Sigma2 domain of RNA polymerase sigma factors"/>
    <property type="match status" value="1"/>
</dbReference>
<keyword evidence="3" id="KW-0731">Sigma factor</keyword>
<keyword evidence="8" id="KW-1185">Reference proteome</keyword>
<dbReference type="InterPro" id="IPR013249">
    <property type="entry name" value="RNA_pol_sigma70_r4_t2"/>
</dbReference>
<dbReference type="GO" id="GO:0006352">
    <property type="term" value="P:DNA-templated transcription initiation"/>
    <property type="evidence" value="ECO:0007669"/>
    <property type="project" value="InterPro"/>
</dbReference>
<dbReference type="Pfam" id="PF04542">
    <property type="entry name" value="Sigma70_r2"/>
    <property type="match status" value="1"/>
</dbReference>
<sequence length="201" mass="24598">MIILKEDKCLIEKYIKGESQAIEELVKRYINSLYHLSYSLTHEKNSAEELFQETWIKVIENIETYNHRNHFKPWLYTICINTYRDKYRKEKRWLGRVKDYFTNQEKEYVINNYTLSIPMEDIVEKKEQEKIIKNYIKILEDKYRLPIILFYFQEMTYQEIAELLKLPMGTVKSRLNTAKKKLRKMMEVNDDEGKRTRKGTW</sequence>
<dbReference type="PANTHER" id="PTHR43133:SF60">
    <property type="entry name" value="RNA POLYMERASE SIGMA FACTOR SIGV"/>
    <property type="match status" value="1"/>
</dbReference>
<name>A0AAE3HCK7_9FIRM</name>
<evidence type="ECO:0000259" key="5">
    <source>
        <dbReference type="Pfam" id="PF04542"/>
    </source>
</evidence>
<evidence type="ECO:0000259" key="6">
    <source>
        <dbReference type="Pfam" id="PF08281"/>
    </source>
</evidence>
<dbReference type="Gene3D" id="1.10.10.10">
    <property type="entry name" value="Winged helix-like DNA-binding domain superfamily/Winged helix DNA-binding domain"/>
    <property type="match status" value="1"/>
</dbReference>
<comment type="similarity">
    <text evidence="1">Belongs to the sigma-70 factor family. ECF subfamily.</text>
</comment>
<feature type="domain" description="RNA polymerase sigma factor 70 region 4 type 2" evidence="6">
    <location>
        <begin position="132"/>
        <end position="182"/>
    </location>
</feature>
<evidence type="ECO:0000313" key="8">
    <source>
        <dbReference type="Proteomes" id="UP001205748"/>
    </source>
</evidence>
<proteinExistence type="inferred from homology"/>
<gene>
    <name evidence="7" type="ORF">NSA47_02860</name>
</gene>
<dbReference type="Pfam" id="PF08281">
    <property type="entry name" value="Sigma70_r4_2"/>
    <property type="match status" value="1"/>
</dbReference>
<comment type="caution">
    <text evidence="7">The sequence shown here is derived from an EMBL/GenBank/DDBJ whole genome shotgun (WGS) entry which is preliminary data.</text>
</comment>
<dbReference type="InterPro" id="IPR036388">
    <property type="entry name" value="WH-like_DNA-bd_sf"/>
</dbReference>
<dbReference type="InterPro" id="IPR013324">
    <property type="entry name" value="RNA_pol_sigma_r3/r4-like"/>
</dbReference>
<dbReference type="RefSeq" id="WP_257529393.1">
    <property type="nucleotide sequence ID" value="NZ_JANKAS010000002.1"/>
</dbReference>
<protein>
    <submittedName>
        <fullName evidence="7">Sigma-70 family RNA polymerase sigma factor</fullName>
    </submittedName>
</protein>
<dbReference type="EMBL" id="JANKAS010000002">
    <property type="protein sequence ID" value="MCR1897927.1"/>
    <property type="molecule type" value="Genomic_DNA"/>
</dbReference>
<feature type="domain" description="RNA polymerase sigma-70 region 2" evidence="5">
    <location>
        <begin position="25"/>
        <end position="92"/>
    </location>
</feature>
<dbReference type="InterPro" id="IPR039425">
    <property type="entry name" value="RNA_pol_sigma-70-like"/>
</dbReference>
<keyword evidence="4" id="KW-0804">Transcription</keyword>
<dbReference type="SUPFAM" id="SSF88659">
    <property type="entry name" value="Sigma3 and sigma4 domains of RNA polymerase sigma factors"/>
    <property type="match status" value="1"/>
</dbReference>
<reference evidence="7" key="1">
    <citation type="submission" date="2022-07" db="EMBL/GenBank/DDBJ databases">
        <title>Enhanced cultured diversity of the mouse gut microbiota enables custom-made synthetic communities.</title>
        <authorList>
            <person name="Afrizal A."/>
        </authorList>
    </citation>
    <scope>NUCLEOTIDE SEQUENCE</scope>
    <source>
        <strain evidence="7">DSM 28593</strain>
    </source>
</reference>
<evidence type="ECO:0000313" key="7">
    <source>
        <dbReference type="EMBL" id="MCR1897927.1"/>
    </source>
</evidence>